<accession>A0ABW4WL74</accession>
<organism evidence="1 2">
    <name type="scientific">Mesorhizobium calcicola</name>
    <dbReference type="NCBI Taxonomy" id="1300310"/>
    <lineage>
        <taxon>Bacteria</taxon>
        <taxon>Pseudomonadati</taxon>
        <taxon>Pseudomonadota</taxon>
        <taxon>Alphaproteobacteria</taxon>
        <taxon>Hyphomicrobiales</taxon>
        <taxon>Phyllobacteriaceae</taxon>
        <taxon>Mesorhizobium</taxon>
    </lineage>
</organism>
<dbReference type="Proteomes" id="UP001597349">
    <property type="component" value="Unassembled WGS sequence"/>
</dbReference>
<gene>
    <name evidence="1" type="ORF">ACFSQT_28145</name>
</gene>
<dbReference type="RefSeq" id="WP_379024258.1">
    <property type="nucleotide sequence ID" value="NZ_JBHUGY010000047.1"/>
</dbReference>
<sequence>MERDDPPERKLDKLAALLAPASPEDGALLAELLSLPTEGRFPPLQLMPQRKKEKTFVSLEGFLFGATKRN</sequence>
<evidence type="ECO:0000313" key="2">
    <source>
        <dbReference type="Proteomes" id="UP001597349"/>
    </source>
</evidence>
<keyword evidence="2" id="KW-1185">Reference proteome</keyword>
<evidence type="ECO:0000313" key="1">
    <source>
        <dbReference type="EMBL" id="MFD2056808.1"/>
    </source>
</evidence>
<comment type="caution">
    <text evidence="1">The sequence shown here is derived from an EMBL/GenBank/DDBJ whole genome shotgun (WGS) entry which is preliminary data.</text>
</comment>
<proteinExistence type="predicted"/>
<name>A0ABW4WL74_9HYPH</name>
<protein>
    <submittedName>
        <fullName evidence="1">Uncharacterized protein</fullName>
    </submittedName>
</protein>
<reference evidence="2" key="1">
    <citation type="journal article" date="2019" name="Int. J. Syst. Evol. Microbiol.">
        <title>The Global Catalogue of Microorganisms (GCM) 10K type strain sequencing project: providing services to taxonomists for standard genome sequencing and annotation.</title>
        <authorList>
            <consortium name="The Broad Institute Genomics Platform"/>
            <consortium name="The Broad Institute Genome Sequencing Center for Infectious Disease"/>
            <person name="Wu L."/>
            <person name="Ma J."/>
        </authorList>
    </citation>
    <scope>NUCLEOTIDE SEQUENCE [LARGE SCALE GENOMIC DNA]</scope>
    <source>
        <strain evidence="2">CGMCC 1.16226</strain>
    </source>
</reference>
<dbReference type="EMBL" id="JBHUGY010000047">
    <property type="protein sequence ID" value="MFD2056808.1"/>
    <property type="molecule type" value="Genomic_DNA"/>
</dbReference>